<comment type="subunit">
    <text evidence="4">Monomer.</text>
</comment>
<sequence length="640" mass="66346">MTVSVTRTGAIARVTIDNPPVNAASHAVRSGLMKAVADCEADAAVTAVILHCAGRTFVAGADIREFDAPPQEPHLPDVIAAIEGASKPWIAVLHGTVLGGGLELAMGCHARVAAPGTRLGLPEVNLGLIPGAGGTVRLPRLVPADVALTMIAGGKPVPADAALASGLIDAVAGGDLLDAATALAGDVTPEPTLDRAVRAPQDRDAFDRQAATLVAKARGQVSVAEAVRAVERALDLPAAEALAAERAAFLDLKGHPQARALRYIFFAERGTLSDPRCKGATRPVEQVAVVGGGTMGSGIAAACLFAGLTVHLMERDAPAASAGSMRVAQILDGAVTRGRMTQGARDSLQMRFSASAAPADLAQADLVIEAVFEDRDAKTEVFAMLDAQTRADAILATNTSYLDVTALARTVADPSRVIGLHFFAPAHIMKLLEIVVPDGVADDVVATAAALSKRLGKTAVLAGVCDGFIANRVLTAYRQEADALIEGGASPYEVDAAMRGFGMPMGVFEMQDLSGLDIGWAARKRRAAAGVPGYRPAPISDALCEAGWFGRKTGRGWYRYDEGAAAPCPDVAALLARHRPDRPIDADRIMARILGAMQREGAAILDEGIAARASDIDVAMVAGFGFPRWRGGPMFLSDTP</sequence>
<dbReference type="PANTHER" id="PTHR23309">
    <property type="entry name" value="3-HYDROXYACYL-COA DEHYROGENASE"/>
    <property type="match status" value="1"/>
</dbReference>
<dbReference type="PANTHER" id="PTHR23309:SF49">
    <property type="entry name" value="PEROXISOMAL BIFUNCTIONAL ENZYME"/>
    <property type="match status" value="1"/>
</dbReference>
<evidence type="ECO:0000256" key="10">
    <source>
        <dbReference type="ARBA" id="ARBA00023140"/>
    </source>
</evidence>
<keyword evidence="12" id="KW-0456">Lyase</keyword>
<dbReference type="Pfam" id="PF00378">
    <property type="entry name" value="ECH_1"/>
    <property type="match status" value="1"/>
</dbReference>
<evidence type="ECO:0000256" key="3">
    <source>
        <dbReference type="ARBA" id="ARBA00008750"/>
    </source>
</evidence>
<dbReference type="InterPro" id="IPR008927">
    <property type="entry name" value="6-PGluconate_DH-like_C_sf"/>
</dbReference>
<keyword evidence="9" id="KW-0443">Lipid metabolism</keyword>
<reference evidence="18 19" key="1">
    <citation type="journal article" date="2015" name="Int. J. Syst. Evol. Microbiol.">
        <title>Aestuariivita atlantica sp. nov., isolated from deep sea sediment of the Atlantic Ocean.</title>
        <authorList>
            <person name="Li G."/>
            <person name="Lai Q."/>
            <person name="Du Y."/>
            <person name="Liu X."/>
            <person name="Sun F."/>
            <person name="Shao Z."/>
        </authorList>
    </citation>
    <scope>NUCLEOTIDE SEQUENCE [LARGE SCALE GENOMIC DNA]</scope>
    <source>
        <strain evidence="18 19">22II-S11-z3</strain>
    </source>
</reference>
<dbReference type="AlphaFoldDB" id="A0A0L1JKP9"/>
<keyword evidence="10" id="KW-0576">Peroxisome</keyword>
<dbReference type="InterPro" id="IPR036291">
    <property type="entry name" value="NAD(P)-bd_dom_sf"/>
</dbReference>
<dbReference type="Proteomes" id="UP000036938">
    <property type="component" value="Unassembled WGS sequence"/>
</dbReference>
<dbReference type="SUPFAM" id="SSF51735">
    <property type="entry name" value="NAD(P)-binding Rossmann-fold domains"/>
    <property type="match status" value="1"/>
</dbReference>
<keyword evidence="11" id="KW-0413">Isomerase</keyword>
<keyword evidence="8" id="KW-0520">NAD</keyword>
<dbReference type="InterPro" id="IPR029045">
    <property type="entry name" value="ClpP/crotonase-like_dom_sf"/>
</dbReference>
<dbReference type="RefSeq" id="WP_050532128.1">
    <property type="nucleotide sequence ID" value="NZ_AQQZ01000009.1"/>
</dbReference>
<organism evidence="18 19">
    <name type="scientific">Pseudaestuariivita atlantica</name>
    <dbReference type="NCBI Taxonomy" id="1317121"/>
    <lineage>
        <taxon>Bacteria</taxon>
        <taxon>Pseudomonadati</taxon>
        <taxon>Pseudomonadota</taxon>
        <taxon>Alphaproteobacteria</taxon>
        <taxon>Rhodobacterales</taxon>
        <taxon>Paracoccaceae</taxon>
        <taxon>Pseudaestuariivita</taxon>
    </lineage>
</organism>
<comment type="catalytic activity">
    <reaction evidence="14">
        <text>a (3S)-3-hydroxyacyl-CoA + NAD(+) = a 3-oxoacyl-CoA + NADH + H(+)</text>
        <dbReference type="Rhea" id="RHEA:22432"/>
        <dbReference type="ChEBI" id="CHEBI:15378"/>
        <dbReference type="ChEBI" id="CHEBI:57318"/>
        <dbReference type="ChEBI" id="CHEBI:57540"/>
        <dbReference type="ChEBI" id="CHEBI:57945"/>
        <dbReference type="ChEBI" id="CHEBI:90726"/>
        <dbReference type="EC" id="1.1.1.35"/>
    </reaction>
</comment>
<dbReference type="PATRIC" id="fig|1317121.7.peg.4146"/>
<keyword evidence="5" id="KW-0276">Fatty acid metabolism</keyword>
<dbReference type="STRING" id="1317121.ATO11_17065"/>
<dbReference type="GO" id="GO:0016853">
    <property type="term" value="F:isomerase activity"/>
    <property type="evidence" value="ECO:0007669"/>
    <property type="project" value="UniProtKB-KW"/>
</dbReference>
<comment type="subcellular location">
    <subcellularLocation>
        <location evidence="1">Peroxisome</location>
    </subcellularLocation>
</comment>
<dbReference type="GO" id="GO:0006635">
    <property type="term" value="P:fatty acid beta-oxidation"/>
    <property type="evidence" value="ECO:0007669"/>
    <property type="project" value="UniProtKB-UniPathway"/>
</dbReference>
<evidence type="ECO:0000256" key="2">
    <source>
        <dbReference type="ARBA" id="ARBA00005005"/>
    </source>
</evidence>
<dbReference type="GO" id="GO:0004300">
    <property type="term" value="F:enoyl-CoA hydratase activity"/>
    <property type="evidence" value="ECO:0007669"/>
    <property type="project" value="UniProtKB-ARBA"/>
</dbReference>
<dbReference type="GO" id="GO:0070403">
    <property type="term" value="F:NAD+ binding"/>
    <property type="evidence" value="ECO:0007669"/>
    <property type="project" value="InterPro"/>
</dbReference>
<evidence type="ECO:0000256" key="9">
    <source>
        <dbReference type="ARBA" id="ARBA00023098"/>
    </source>
</evidence>
<evidence type="ECO:0000259" key="17">
    <source>
        <dbReference type="Pfam" id="PF02737"/>
    </source>
</evidence>
<name>A0A0L1JKP9_9RHOB</name>
<keyword evidence="7" id="KW-0560">Oxidoreductase</keyword>
<dbReference type="EMBL" id="AQQZ01000009">
    <property type="protein sequence ID" value="KNG92330.1"/>
    <property type="molecule type" value="Genomic_DNA"/>
</dbReference>
<evidence type="ECO:0000256" key="8">
    <source>
        <dbReference type="ARBA" id="ARBA00023027"/>
    </source>
</evidence>
<dbReference type="InterPro" id="IPR018376">
    <property type="entry name" value="Enoyl-CoA_hyd/isom_CS"/>
</dbReference>
<accession>A0A0L1JKP9</accession>
<evidence type="ECO:0000256" key="12">
    <source>
        <dbReference type="ARBA" id="ARBA00023239"/>
    </source>
</evidence>
<dbReference type="UniPathway" id="UPA00659"/>
<dbReference type="SUPFAM" id="SSF52096">
    <property type="entry name" value="ClpP/crotonase"/>
    <property type="match status" value="1"/>
</dbReference>
<dbReference type="SUPFAM" id="SSF48179">
    <property type="entry name" value="6-phosphogluconate dehydrogenase C-terminal domain-like"/>
    <property type="match status" value="2"/>
</dbReference>
<dbReference type="InterPro" id="IPR006108">
    <property type="entry name" value="3HC_DH_C"/>
</dbReference>
<evidence type="ECO:0000256" key="5">
    <source>
        <dbReference type="ARBA" id="ARBA00022832"/>
    </source>
</evidence>
<keyword evidence="19" id="KW-1185">Reference proteome</keyword>
<gene>
    <name evidence="18" type="ORF">ATO11_17065</name>
</gene>
<dbReference type="InterPro" id="IPR006176">
    <property type="entry name" value="3-OHacyl-CoA_DH_NAD-bd"/>
</dbReference>
<dbReference type="FunFam" id="3.40.50.720:FF:000009">
    <property type="entry name" value="Fatty oxidation complex, alpha subunit"/>
    <property type="match status" value="1"/>
</dbReference>
<dbReference type="GO" id="GO:0003857">
    <property type="term" value="F:(3S)-3-hydroxyacyl-CoA dehydrogenase (NAD+) activity"/>
    <property type="evidence" value="ECO:0007669"/>
    <property type="project" value="UniProtKB-EC"/>
</dbReference>
<dbReference type="Pfam" id="PF02737">
    <property type="entry name" value="3HCDH_N"/>
    <property type="match status" value="1"/>
</dbReference>
<evidence type="ECO:0000313" key="18">
    <source>
        <dbReference type="EMBL" id="KNG92330.1"/>
    </source>
</evidence>
<comment type="similarity">
    <text evidence="3">In the N-terminal section; belongs to the enoyl-CoA hydratase/isomerase family.</text>
</comment>
<comment type="pathway">
    <text evidence="2">Lipid metabolism; fatty acid beta-oxidation.</text>
</comment>
<evidence type="ECO:0000259" key="16">
    <source>
        <dbReference type="Pfam" id="PF00725"/>
    </source>
</evidence>
<dbReference type="PROSITE" id="PS00166">
    <property type="entry name" value="ENOYL_COA_HYDRATASE"/>
    <property type="match status" value="1"/>
</dbReference>
<protein>
    <submittedName>
        <fullName evidence="18">3-hydroxyacyl-CoA dehydrogenase</fullName>
    </submittedName>
</protein>
<evidence type="ECO:0000256" key="7">
    <source>
        <dbReference type="ARBA" id="ARBA00023002"/>
    </source>
</evidence>
<comment type="caution">
    <text evidence="18">The sequence shown here is derived from an EMBL/GenBank/DDBJ whole genome shotgun (WGS) entry which is preliminary data.</text>
</comment>
<evidence type="ECO:0000313" key="19">
    <source>
        <dbReference type="Proteomes" id="UP000036938"/>
    </source>
</evidence>
<evidence type="ECO:0000256" key="1">
    <source>
        <dbReference type="ARBA" id="ARBA00004275"/>
    </source>
</evidence>
<comment type="similarity">
    <text evidence="15">Belongs to the enoyl-CoA hydratase/isomerase family.</text>
</comment>
<evidence type="ECO:0000256" key="11">
    <source>
        <dbReference type="ARBA" id="ARBA00023235"/>
    </source>
</evidence>
<proteinExistence type="inferred from homology"/>
<evidence type="ECO:0000256" key="13">
    <source>
        <dbReference type="ARBA" id="ARBA00023268"/>
    </source>
</evidence>
<evidence type="ECO:0000256" key="4">
    <source>
        <dbReference type="ARBA" id="ARBA00011245"/>
    </source>
</evidence>
<dbReference type="CDD" id="cd06558">
    <property type="entry name" value="crotonase-like"/>
    <property type="match status" value="1"/>
</dbReference>
<evidence type="ECO:0000256" key="14">
    <source>
        <dbReference type="ARBA" id="ARBA00049556"/>
    </source>
</evidence>
<dbReference type="Gene3D" id="3.40.50.720">
    <property type="entry name" value="NAD(P)-binding Rossmann-like Domain"/>
    <property type="match status" value="1"/>
</dbReference>
<keyword evidence="6" id="KW-0442">Lipid degradation</keyword>
<dbReference type="Gene3D" id="3.90.226.10">
    <property type="entry name" value="2-enoyl-CoA Hydratase, Chain A, domain 1"/>
    <property type="match status" value="1"/>
</dbReference>
<feature type="domain" description="3-hydroxyacyl-CoA dehydrogenase C-terminal" evidence="16">
    <location>
        <begin position="467"/>
        <end position="560"/>
    </location>
</feature>
<keyword evidence="13" id="KW-0511">Multifunctional enzyme</keyword>
<evidence type="ECO:0000256" key="6">
    <source>
        <dbReference type="ARBA" id="ARBA00022963"/>
    </source>
</evidence>
<dbReference type="OrthoDB" id="9771883at2"/>
<evidence type="ECO:0000256" key="15">
    <source>
        <dbReference type="RuleBase" id="RU003707"/>
    </source>
</evidence>
<dbReference type="InterPro" id="IPR001753">
    <property type="entry name" value="Enoyl-CoA_hydra/iso"/>
</dbReference>
<dbReference type="Gene3D" id="1.10.1040.50">
    <property type="match status" value="1"/>
</dbReference>
<dbReference type="Pfam" id="PF00725">
    <property type="entry name" value="3HCDH"/>
    <property type="match status" value="1"/>
</dbReference>
<feature type="domain" description="3-hydroxyacyl-CoA dehydrogenase NAD binding" evidence="17">
    <location>
        <begin position="286"/>
        <end position="462"/>
    </location>
</feature>